<reference evidence="3" key="2">
    <citation type="submission" date="2022-01" db="EMBL/GenBank/DDBJ databases">
        <authorList>
            <person name="Yamashiro T."/>
            <person name="Shiraishi A."/>
            <person name="Satake H."/>
            <person name="Nakayama K."/>
        </authorList>
    </citation>
    <scope>NUCLEOTIDE SEQUENCE</scope>
</reference>
<dbReference type="PANTHER" id="PTHR15503">
    <property type="entry name" value="LDOC1 RELATED"/>
    <property type="match status" value="1"/>
</dbReference>
<dbReference type="SUPFAM" id="SSF50630">
    <property type="entry name" value="Acid proteases"/>
    <property type="match status" value="1"/>
</dbReference>
<dbReference type="SMART" id="SM00343">
    <property type="entry name" value="ZnF_C2HC"/>
    <property type="match status" value="2"/>
</dbReference>
<dbReference type="InterPro" id="IPR000477">
    <property type="entry name" value="RT_dom"/>
</dbReference>
<keyword evidence="3" id="KW-0548">Nucleotidyltransferase</keyword>
<dbReference type="Gene3D" id="3.30.70.270">
    <property type="match status" value="1"/>
</dbReference>
<evidence type="ECO:0000313" key="3">
    <source>
        <dbReference type="EMBL" id="GJS91960.1"/>
    </source>
</evidence>
<dbReference type="InterPro" id="IPR021109">
    <property type="entry name" value="Peptidase_aspartic_dom_sf"/>
</dbReference>
<dbReference type="InterPro" id="IPR043502">
    <property type="entry name" value="DNA/RNA_pol_sf"/>
</dbReference>
<keyword evidence="1" id="KW-0862">Zinc</keyword>
<dbReference type="PANTHER" id="PTHR15503:SF45">
    <property type="entry name" value="RNA-DIRECTED DNA POLYMERASE HOMOLOG"/>
    <property type="match status" value="1"/>
</dbReference>
<keyword evidence="1" id="KW-0479">Metal-binding</keyword>
<dbReference type="PROSITE" id="PS50158">
    <property type="entry name" value="ZF_CCHC"/>
    <property type="match status" value="2"/>
</dbReference>
<gene>
    <name evidence="3" type="ORF">Tco_0774596</name>
</gene>
<dbReference type="GO" id="GO:0003964">
    <property type="term" value="F:RNA-directed DNA polymerase activity"/>
    <property type="evidence" value="ECO:0007669"/>
    <property type="project" value="UniProtKB-KW"/>
</dbReference>
<evidence type="ECO:0000313" key="4">
    <source>
        <dbReference type="Proteomes" id="UP001151760"/>
    </source>
</evidence>
<dbReference type="InterPro" id="IPR001878">
    <property type="entry name" value="Znf_CCHC"/>
</dbReference>
<dbReference type="Gene3D" id="4.10.60.10">
    <property type="entry name" value="Zinc finger, CCHC-type"/>
    <property type="match status" value="1"/>
</dbReference>
<feature type="domain" description="CCHC-type" evidence="2">
    <location>
        <begin position="74"/>
        <end position="88"/>
    </location>
</feature>
<dbReference type="InterPro" id="IPR036875">
    <property type="entry name" value="Znf_CCHC_sf"/>
</dbReference>
<keyword evidence="4" id="KW-1185">Reference proteome</keyword>
<evidence type="ECO:0000256" key="1">
    <source>
        <dbReference type="PROSITE-ProRule" id="PRU00047"/>
    </source>
</evidence>
<dbReference type="Pfam" id="PF08284">
    <property type="entry name" value="RVP_2"/>
    <property type="match status" value="1"/>
</dbReference>
<dbReference type="Pfam" id="PF00098">
    <property type="entry name" value="zf-CCHC"/>
    <property type="match status" value="1"/>
</dbReference>
<keyword evidence="1" id="KW-0863">Zinc-finger</keyword>
<proteinExistence type="predicted"/>
<protein>
    <submittedName>
        <fullName evidence="3">Reverse transcriptase domain-containing protein</fullName>
    </submittedName>
</protein>
<dbReference type="EMBL" id="BQNB010011546">
    <property type="protein sequence ID" value="GJS91960.1"/>
    <property type="molecule type" value="Genomic_DNA"/>
</dbReference>
<comment type="caution">
    <text evidence="3">The sequence shown here is derived from an EMBL/GenBank/DDBJ whole genome shotgun (WGS) entry which is preliminary data.</text>
</comment>
<keyword evidence="3" id="KW-0808">Transferase</keyword>
<name>A0ABQ4ZSG5_9ASTR</name>
<dbReference type="CDD" id="cd00303">
    <property type="entry name" value="retropepsin_like"/>
    <property type="match status" value="1"/>
</dbReference>
<reference evidence="3" key="1">
    <citation type="journal article" date="2022" name="Int. J. Mol. Sci.">
        <title>Draft Genome of Tanacetum Coccineum: Genomic Comparison of Closely Related Tanacetum-Family Plants.</title>
        <authorList>
            <person name="Yamashiro T."/>
            <person name="Shiraishi A."/>
            <person name="Nakayama K."/>
            <person name="Satake H."/>
        </authorList>
    </citation>
    <scope>NUCLEOTIDE SEQUENCE</scope>
</reference>
<dbReference type="Gene3D" id="3.10.10.10">
    <property type="entry name" value="HIV Type 1 Reverse Transcriptase, subunit A, domain 1"/>
    <property type="match status" value="1"/>
</dbReference>
<dbReference type="InterPro" id="IPR032567">
    <property type="entry name" value="RTL1-rel"/>
</dbReference>
<dbReference type="Proteomes" id="UP001151760">
    <property type="component" value="Unassembled WGS sequence"/>
</dbReference>
<keyword evidence="3" id="KW-0695">RNA-directed DNA polymerase</keyword>
<organism evidence="3 4">
    <name type="scientific">Tanacetum coccineum</name>
    <dbReference type="NCBI Taxonomy" id="301880"/>
    <lineage>
        <taxon>Eukaryota</taxon>
        <taxon>Viridiplantae</taxon>
        <taxon>Streptophyta</taxon>
        <taxon>Embryophyta</taxon>
        <taxon>Tracheophyta</taxon>
        <taxon>Spermatophyta</taxon>
        <taxon>Magnoliopsida</taxon>
        <taxon>eudicotyledons</taxon>
        <taxon>Gunneridae</taxon>
        <taxon>Pentapetalae</taxon>
        <taxon>asterids</taxon>
        <taxon>campanulids</taxon>
        <taxon>Asterales</taxon>
        <taxon>Asteraceae</taxon>
        <taxon>Asteroideae</taxon>
        <taxon>Anthemideae</taxon>
        <taxon>Anthemidinae</taxon>
        <taxon>Tanacetum</taxon>
    </lineage>
</organism>
<dbReference type="Pfam" id="PF00078">
    <property type="entry name" value="RVT_1"/>
    <property type="match status" value="1"/>
</dbReference>
<evidence type="ECO:0000259" key="2">
    <source>
        <dbReference type="PROSITE" id="PS50158"/>
    </source>
</evidence>
<dbReference type="SUPFAM" id="SSF56672">
    <property type="entry name" value="DNA/RNA polymerases"/>
    <property type="match status" value="1"/>
</dbReference>
<accession>A0ABQ4ZSG5</accession>
<dbReference type="SUPFAM" id="SSF57756">
    <property type="entry name" value="Retrovirus zinc finger-like domains"/>
    <property type="match status" value="1"/>
</dbReference>
<dbReference type="Gene3D" id="2.40.70.10">
    <property type="entry name" value="Acid Proteases"/>
    <property type="match status" value="1"/>
</dbReference>
<feature type="domain" description="CCHC-type" evidence="2">
    <location>
        <begin position="38"/>
        <end position="54"/>
    </location>
</feature>
<dbReference type="InterPro" id="IPR043128">
    <property type="entry name" value="Rev_trsase/Diguanyl_cyclase"/>
</dbReference>
<sequence>MLLRPYMTVTMRRYGYGRNTLRSCNRCKLHHEGQCTAKCHNCKRIGHLARDCRSVVTVPTQGTPRSNQRVITYFECGAQGHYRKDCPKVKNQNRGNKARVSDARGKAYVLGGGDTNSGSNTVTGMFLLNDHHAYMLFDSGADRSFVSNTFSALLDITPYALDISYVVELADGRTSETNTMLRGCTLGWLGHPFNIDLMPIDLGSFDVIVGMNWLTKNHAMIVCDEKIVRIPYGNKILIVQGDKSDKEKKSTLRIISCEKAQKYMEKGCQLFLAQVTVKENKDKSKEKRLEDVPTVRDFPEVFPEDLPGLPPIRQVEFQIDLVPGAAPVARAPYRLAPSEMEELSAQLQELSDKGFIRPSSSPWELQPYLDKFVIMFIDDILIYSKTKEEHDAHLRLILELLKKEEWYAKFSKCDFWLSKVQFLGHVIDSQGIHVDPAKIKSIKDWESPKTPTKIR</sequence>